<feature type="transmembrane region" description="Helical" evidence="1">
    <location>
        <begin position="188"/>
        <end position="207"/>
    </location>
</feature>
<gene>
    <name evidence="2" type="ORF">PNE06_24400</name>
</gene>
<dbReference type="RefSeq" id="WP_243264360.1">
    <property type="nucleotide sequence ID" value="NZ_JADMVZ010000005.1"/>
</dbReference>
<evidence type="ECO:0000256" key="1">
    <source>
        <dbReference type="SAM" id="Phobius"/>
    </source>
</evidence>
<comment type="caution">
    <text evidence="2">The sequence shown here is derived from an EMBL/GenBank/DDBJ whole genome shotgun (WGS) entry which is preliminary data.</text>
</comment>
<feature type="transmembrane region" description="Helical" evidence="1">
    <location>
        <begin position="33"/>
        <end position="51"/>
    </location>
</feature>
<protein>
    <submittedName>
        <fullName evidence="2">ATP-binding protein</fullName>
    </submittedName>
</protein>
<organism evidence="2 3">
    <name type="scientific">Flavonifractor plautii</name>
    <name type="common">Fusobacterium plautii</name>
    <dbReference type="NCBI Taxonomy" id="292800"/>
    <lineage>
        <taxon>Bacteria</taxon>
        <taxon>Bacillati</taxon>
        <taxon>Bacillota</taxon>
        <taxon>Clostridia</taxon>
        <taxon>Eubacteriales</taxon>
        <taxon>Oscillospiraceae</taxon>
        <taxon>Flavonifractor</taxon>
    </lineage>
</organism>
<dbReference type="EMBL" id="JAQLWV010000081">
    <property type="protein sequence ID" value="MDB7936231.1"/>
    <property type="molecule type" value="Genomic_DNA"/>
</dbReference>
<name>A0AAW6CNQ3_FLAPL</name>
<evidence type="ECO:0000313" key="3">
    <source>
        <dbReference type="Proteomes" id="UP001211173"/>
    </source>
</evidence>
<keyword evidence="1" id="KW-0472">Membrane</keyword>
<accession>A0AAW6CNQ3</accession>
<dbReference type="Proteomes" id="UP001211173">
    <property type="component" value="Unassembled WGS sequence"/>
</dbReference>
<keyword evidence="1" id="KW-0812">Transmembrane</keyword>
<dbReference type="AlphaFoldDB" id="A0AAW6CNQ3"/>
<dbReference type="GO" id="GO:0005524">
    <property type="term" value="F:ATP binding"/>
    <property type="evidence" value="ECO:0007669"/>
    <property type="project" value="UniProtKB-KW"/>
</dbReference>
<keyword evidence="2" id="KW-0547">Nucleotide-binding</keyword>
<reference evidence="2" key="1">
    <citation type="submission" date="2023-01" db="EMBL/GenBank/DDBJ databases">
        <title>Human gut microbiome strain richness.</title>
        <authorList>
            <person name="Chen-Liaw A."/>
        </authorList>
    </citation>
    <scope>NUCLEOTIDE SEQUENCE</scope>
    <source>
        <strain evidence="2">1001287st1_F4_1001285I_161205</strain>
    </source>
</reference>
<evidence type="ECO:0000313" key="2">
    <source>
        <dbReference type="EMBL" id="MDB7936231.1"/>
    </source>
</evidence>
<sequence>MYFIYHLSTIVFGVFLIFFYLQKLLSRNSRSSAIVWVAYIIFGIGLMALNVVPVMPIVRTIYTWLGILVLCKVCYRSAPLNAVYVATVFCALALITELLCLKLLAIMGWEYLDVMSPGYERAIYILIAKVCQLALVIIAVPLMHREHSLLKLKSLLPLLACQIFSVYFCDEILRLTQNGGRKLSVESTIILIGILYLNIIIIVYAEVVKARQEERHNADLRQQQLELQLSYYDSLWKEQEQTRAMWHDMSKYLTAIKAVSVSGDKSSVEQVFLDAQDSLSKIGSVVDVGNPEVGAILQHYAQQANDLTVPLDLSVWVQLVKMFYDKEKMDKNIEKTTIKIQ</sequence>
<feature type="transmembrane region" description="Helical" evidence="1">
    <location>
        <begin position="121"/>
        <end position="143"/>
    </location>
</feature>
<proteinExistence type="predicted"/>
<keyword evidence="2" id="KW-0067">ATP-binding</keyword>
<feature type="transmembrane region" description="Helical" evidence="1">
    <location>
        <begin position="6"/>
        <end position="21"/>
    </location>
</feature>
<feature type="transmembrane region" description="Helical" evidence="1">
    <location>
        <begin position="57"/>
        <end position="75"/>
    </location>
</feature>
<keyword evidence="1" id="KW-1133">Transmembrane helix</keyword>
<feature type="transmembrane region" description="Helical" evidence="1">
    <location>
        <begin position="82"/>
        <end position="109"/>
    </location>
</feature>